<evidence type="ECO:0000256" key="2">
    <source>
        <dbReference type="ARBA" id="ARBA00005147"/>
    </source>
</evidence>
<organism evidence="13 14">
    <name type="scientific">Brassica carinata</name>
    <name type="common">Ethiopian mustard</name>
    <name type="synonym">Abyssinian cabbage</name>
    <dbReference type="NCBI Taxonomy" id="52824"/>
    <lineage>
        <taxon>Eukaryota</taxon>
        <taxon>Viridiplantae</taxon>
        <taxon>Streptophyta</taxon>
        <taxon>Embryophyta</taxon>
        <taxon>Tracheophyta</taxon>
        <taxon>Spermatophyta</taxon>
        <taxon>Magnoliopsida</taxon>
        <taxon>eudicotyledons</taxon>
        <taxon>Gunneridae</taxon>
        <taxon>Pentapetalae</taxon>
        <taxon>rosids</taxon>
        <taxon>malvids</taxon>
        <taxon>Brassicales</taxon>
        <taxon>Brassicaceae</taxon>
        <taxon>Brassiceae</taxon>
        <taxon>Brassica</taxon>
    </lineage>
</organism>
<dbReference type="NCBIfam" id="TIGR01677">
    <property type="entry name" value="pln_FAD_oxido"/>
    <property type="match status" value="1"/>
</dbReference>
<name>A0A8X7S728_BRACI</name>
<comment type="catalytic activity">
    <reaction evidence="10">
        <text>L-gulono-1,4-lactone + O2 = L-ascorbate + H2O2 + H(+)</text>
        <dbReference type="Rhea" id="RHEA:32363"/>
        <dbReference type="ChEBI" id="CHEBI:15378"/>
        <dbReference type="ChEBI" id="CHEBI:15379"/>
        <dbReference type="ChEBI" id="CHEBI:16240"/>
        <dbReference type="ChEBI" id="CHEBI:17587"/>
        <dbReference type="ChEBI" id="CHEBI:38290"/>
        <dbReference type="EC" id="1.1.3.8"/>
    </reaction>
</comment>
<dbReference type="AlphaFoldDB" id="A0A8X7S728"/>
<dbReference type="InterPro" id="IPR016169">
    <property type="entry name" value="FAD-bd_PCMH_sub2"/>
</dbReference>
<dbReference type="InterPro" id="IPR016166">
    <property type="entry name" value="FAD-bd_PCMH"/>
</dbReference>
<evidence type="ECO:0000313" key="14">
    <source>
        <dbReference type="Proteomes" id="UP000886595"/>
    </source>
</evidence>
<dbReference type="InterPro" id="IPR036318">
    <property type="entry name" value="FAD-bd_PCMH-like_sf"/>
</dbReference>
<dbReference type="PROSITE" id="PS51387">
    <property type="entry name" value="FAD_PCMH"/>
    <property type="match status" value="1"/>
</dbReference>
<dbReference type="Pfam" id="PF04030">
    <property type="entry name" value="ALO"/>
    <property type="match status" value="1"/>
</dbReference>
<dbReference type="GO" id="GO:0003885">
    <property type="term" value="F:D-arabinono-1,4-lactone oxidase activity"/>
    <property type="evidence" value="ECO:0007669"/>
    <property type="project" value="InterPro"/>
</dbReference>
<protein>
    <recommendedName>
        <fullName evidence="4">L-gulonolactone oxidase</fullName>
        <ecNumber evidence="4">1.1.3.8</ecNumber>
    </recommendedName>
</protein>
<evidence type="ECO:0000256" key="1">
    <source>
        <dbReference type="ARBA" id="ARBA00001974"/>
    </source>
</evidence>
<gene>
    <name evidence="13" type="ORF">Bca52824_037045</name>
</gene>
<dbReference type="EMBL" id="JAAMPC010000008">
    <property type="protein sequence ID" value="KAG2300573.1"/>
    <property type="molecule type" value="Genomic_DNA"/>
</dbReference>
<keyword evidence="14" id="KW-1185">Reference proteome</keyword>
<feature type="chain" id="PRO_5036453006" description="L-gulonolactone oxidase" evidence="11">
    <location>
        <begin position="24"/>
        <end position="582"/>
    </location>
</feature>
<comment type="similarity">
    <text evidence="3">Belongs to the oxygen-dependent FAD-linked oxidoreductase family.</text>
</comment>
<sequence length="582" mass="64177">MRFSNTLLLLILCFLVIIWTVRSVPPLPPVRCDQTGCTVSNAYDVWPDRKNCNAANVTYPATEEELVKAVAYASEHNLKVKTVTKFSSTIPKLACPSGSDAILISTSKYNSAVEIKPDRLTVTADSGVSLRELIDKVEAAGFSIGTSPYWEGVSVGGLISTGSHGSSWSGRGGSVHDHVVGINLVVPATSSEGYAKVVSIVEGRDNELINAVKVSLGVLGVISKVKLSIEKAFKRSITYNFTSDVALEDTFMEHGKKFEFGDITWYPSRKTAVYRYDLRSPADVSGSGVNDFIGFQSNAILISKGVRALEKALETSKSENGKCKTADTTLAYKKLTGNGLKNNGLFFTGYPVIGTQGKLQSSGSCLYSSSLRVDVSCSWDPRYNGLSFYETTAMFPVSRFRGFLLDVKKLRDFKPERLCGIDIYNGILIRFIKGSKAYLGQTEDSVVIDFNYYRADDALTPRLNQDVMEEMEQMAFVKHGAKPHWGKNRKMGFFGVKQKYGPNFDKFLEVKNKLDPKEMFSSEWSDEILFGRESSKYDGCALEGIACVQKIDIVALPMVTSVDQALFIHKLGFADSPRLKFK</sequence>
<dbReference type="InterPro" id="IPR010030">
    <property type="entry name" value="GULO_Plant"/>
</dbReference>
<keyword evidence="5" id="KW-0285">Flavoprotein</keyword>
<dbReference type="GO" id="GO:0019853">
    <property type="term" value="P:L-ascorbic acid biosynthetic process"/>
    <property type="evidence" value="ECO:0007669"/>
    <property type="project" value="UniProtKB-KW"/>
</dbReference>
<evidence type="ECO:0000256" key="8">
    <source>
        <dbReference type="ARBA" id="ARBA00022827"/>
    </source>
</evidence>
<dbReference type="PANTHER" id="PTHR13878:SF125">
    <property type="entry name" value="L-GULONOLACTONE OXIDASE 3"/>
    <property type="match status" value="1"/>
</dbReference>
<dbReference type="GO" id="GO:0016020">
    <property type="term" value="C:membrane"/>
    <property type="evidence" value="ECO:0007669"/>
    <property type="project" value="InterPro"/>
</dbReference>
<evidence type="ECO:0000256" key="5">
    <source>
        <dbReference type="ARBA" id="ARBA00022630"/>
    </source>
</evidence>
<dbReference type="Pfam" id="PF01565">
    <property type="entry name" value="FAD_binding_4"/>
    <property type="match status" value="1"/>
</dbReference>
<dbReference type="GO" id="GO:0071949">
    <property type="term" value="F:FAD binding"/>
    <property type="evidence" value="ECO:0007669"/>
    <property type="project" value="InterPro"/>
</dbReference>
<dbReference type="FunFam" id="3.30.465.10:FF:000033">
    <property type="entry name" value="L-gulonolactone oxidase 5"/>
    <property type="match status" value="1"/>
</dbReference>
<dbReference type="InterPro" id="IPR007173">
    <property type="entry name" value="ALO_C"/>
</dbReference>
<dbReference type="Gene3D" id="3.30.70.2520">
    <property type="match status" value="1"/>
</dbReference>
<dbReference type="Proteomes" id="UP000886595">
    <property type="component" value="Unassembled WGS sequence"/>
</dbReference>
<evidence type="ECO:0000256" key="7">
    <source>
        <dbReference type="ARBA" id="ARBA00022729"/>
    </source>
</evidence>
<evidence type="ECO:0000259" key="12">
    <source>
        <dbReference type="PROSITE" id="PS51387"/>
    </source>
</evidence>
<keyword evidence="7 11" id="KW-0732">Signal</keyword>
<dbReference type="FunFam" id="3.30.70.2520:FF:000003">
    <property type="entry name" value="L-gulonolactone oxidase 2"/>
    <property type="match status" value="1"/>
</dbReference>
<comment type="caution">
    <text evidence="13">The sequence shown here is derived from an EMBL/GenBank/DDBJ whole genome shotgun (WGS) entry which is preliminary data.</text>
</comment>
<evidence type="ECO:0000256" key="9">
    <source>
        <dbReference type="ARBA" id="ARBA00023002"/>
    </source>
</evidence>
<accession>A0A8X7S728</accession>
<evidence type="ECO:0000256" key="10">
    <source>
        <dbReference type="ARBA" id="ARBA00048083"/>
    </source>
</evidence>
<dbReference type="InterPro" id="IPR050432">
    <property type="entry name" value="FAD-linked_Oxidoreductases_BP"/>
</dbReference>
<keyword evidence="8" id="KW-0274">FAD</keyword>
<reference evidence="13 14" key="1">
    <citation type="submission" date="2020-02" db="EMBL/GenBank/DDBJ databases">
        <authorList>
            <person name="Ma Q."/>
            <person name="Huang Y."/>
            <person name="Song X."/>
            <person name="Pei D."/>
        </authorList>
    </citation>
    <scope>NUCLEOTIDE SEQUENCE [LARGE SCALE GENOMIC DNA]</scope>
    <source>
        <strain evidence="13">Sxm20200214</strain>
        <tissue evidence="13">Leaf</tissue>
    </source>
</reference>
<evidence type="ECO:0000313" key="13">
    <source>
        <dbReference type="EMBL" id="KAG2300573.1"/>
    </source>
</evidence>
<dbReference type="PANTHER" id="PTHR13878">
    <property type="entry name" value="GULONOLACTONE OXIDASE"/>
    <property type="match status" value="1"/>
</dbReference>
<dbReference type="Gene3D" id="3.30.465.10">
    <property type="match status" value="1"/>
</dbReference>
<evidence type="ECO:0000256" key="11">
    <source>
        <dbReference type="SAM" id="SignalP"/>
    </source>
</evidence>
<keyword evidence="6" id="KW-0060">Ascorbate biosynthesis</keyword>
<comment type="pathway">
    <text evidence="2">Cofactor biosynthesis; L-ascorbate biosynthesis.</text>
</comment>
<dbReference type="EC" id="1.1.3.8" evidence="4"/>
<proteinExistence type="inferred from homology"/>
<evidence type="ECO:0000256" key="3">
    <source>
        <dbReference type="ARBA" id="ARBA00005466"/>
    </source>
</evidence>
<evidence type="ECO:0000256" key="6">
    <source>
        <dbReference type="ARBA" id="ARBA00022644"/>
    </source>
</evidence>
<feature type="domain" description="FAD-binding PCMH-type" evidence="12">
    <location>
        <begin position="50"/>
        <end position="232"/>
    </location>
</feature>
<dbReference type="OrthoDB" id="610608at2759"/>
<dbReference type="InterPro" id="IPR006094">
    <property type="entry name" value="Oxid_FAD_bind_N"/>
</dbReference>
<dbReference type="GO" id="GO:0050105">
    <property type="term" value="F:L-gulonolactone oxidase activity"/>
    <property type="evidence" value="ECO:0007669"/>
    <property type="project" value="UniProtKB-EC"/>
</dbReference>
<evidence type="ECO:0000256" key="4">
    <source>
        <dbReference type="ARBA" id="ARBA00013121"/>
    </source>
</evidence>
<comment type="cofactor">
    <cofactor evidence="1">
        <name>FAD</name>
        <dbReference type="ChEBI" id="CHEBI:57692"/>
    </cofactor>
</comment>
<feature type="signal peptide" evidence="11">
    <location>
        <begin position="1"/>
        <end position="23"/>
    </location>
</feature>
<keyword evidence="9" id="KW-0560">Oxidoreductase</keyword>
<dbReference type="SUPFAM" id="SSF56176">
    <property type="entry name" value="FAD-binding/transporter-associated domain-like"/>
    <property type="match status" value="1"/>
</dbReference>